<dbReference type="CDD" id="cd07995">
    <property type="entry name" value="TPK"/>
    <property type="match status" value="1"/>
</dbReference>
<dbReference type="Proteomes" id="UP000652847">
    <property type="component" value="Unassembled WGS sequence"/>
</dbReference>
<keyword evidence="3 7" id="KW-0418">Kinase</keyword>
<keyword evidence="4" id="KW-0067">ATP-binding</keyword>
<keyword evidence="8" id="KW-1185">Reference proteome</keyword>
<dbReference type="GO" id="GO:0009229">
    <property type="term" value="P:thiamine diphosphate biosynthetic process"/>
    <property type="evidence" value="ECO:0007669"/>
    <property type="project" value="InterPro"/>
</dbReference>
<dbReference type="InterPro" id="IPR036759">
    <property type="entry name" value="TPK_catalytic_sf"/>
</dbReference>
<dbReference type="InterPro" id="IPR006282">
    <property type="entry name" value="Thi_PPkinase"/>
</dbReference>
<dbReference type="GO" id="GO:0006772">
    <property type="term" value="P:thiamine metabolic process"/>
    <property type="evidence" value="ECO:0007669"/>
    <property type="project" value="UniProtKB-UniRule"/>
</dbReference>
<accession>A0A8I0AG68</accession>
<organism evidence="7 8">
    <name type="scientific">Blautia segnis</name>
    <dbReference type="NCBI Taxonomy" id="2763030"/>
    <lineage>
        <taxon>Bacteria</taxon>
        <taxon>Bacillati</taxon>
        <taxon>Bacillota</taxon>
        <taxon>Clostridia</taxon>
        <taxon>Lachnospirales</taxon>
        <taxon>Lachnospiraceae</taxon>
        <taxon>Blautia</taxon>
    </lineage>
</organism>
<name>A0A8I0AG68_9FIRM</name>
<dbReference type="GO" id="GO:0016301">
    <property type="term" value="F:kinase activity"/>
    <property type="evidence" value="ECO:0007669"/>
    <property type="project" value="UniProtKB-KW"/>
</dbReference>
<dbReference type="EC" id="2.7.6.2" evidence="5"/>
<dbReference type="EMBL" id="JACOOT010000003">
    <property type="protein sequence ID" value="MBC5649709.1"/>
    <property type="molecule type" value="Genomic_DNA"/>
</dbReference>
<reference evidence="7 8" key="1">
    <citation type="submission" date="2020-08" db="EMBL/GenBank/DDBJ databases">
        <title>Genome public.</title>
        <authorList>
            <person name="Liu C."/>
            <person name="Sun Q."/>
        </authorList>
    </citation>
    <scope>NUCLEOTIDE SEQUENCE [LARGE SCALE GENOMIC DNA]</scope>
    <source>
        <strain evidence="7 8">BX17</strain>
    </source>
</reference>
<dbReference type="SMART" id="SM00983">
    <property type="entry name" value="TPK_B1_binding"/>
    <property type="match status" value="1"/>
</dbReference>
<gene>
    <name evidence="7" type="ORF">H8S54_00875</name>
</gene>
<keyword evidence="2" id="KW-0547">Nucleotide-binding</keyword>
<dbReference type="InterPro" id="IPR007373">
    <property type="entry name" value="Thiamin_PyroPKinase_B1-bd"/>
</dbReference>
<evidence type="ECO:0000313" key="8">
    <source>
        <dbReference type="Proteomes" id="UP000652847"/>
    </source>
</evidence>
<dbReference type="GO" id="GO:0004788">
    <property type="term" value="F:thiamine diphosphokinase activity"/>
    <property type="evidence" value="ECO:0007669"/>
    <property type="project" value="UniProtKB-UniRule"/>
</dbReference>
<dbReference type="PANTHER" id="PTHR41299">
    <property type="entry name" value="THIAMINE PYROPHOSPHOKINASE"/>
    <property type="match status" value="1"/>
</dbReference>
<dbReference type="SUPFAM" id="SSF63999">
    <property type="entry name" value="Thiamin pyrophosphokinase, catalytic domain"/>
    <property type="match status" value="1"/>
</dbReference>
<evidence type="ECO:0000256" key="2">
    <source>
        <dbReference type="ARBA" id="ARBA00022741"/>
    </source>
</evidence>
<dbReference type="GO" id="GO:0030975">
    <property type="term" value="F:thiamine binding"/>
    <property type="evidence" value="ECO:0007669"/>
    <property type="project" value="InterPro"/>
</dbReference>
<proteinExistence type="predicted"/>
<evidence type="ECO:0000256" key="3">
    <source>
        <dbReference type="ARBA" id="ARBA00022777"/>
    </source>
</evidence>
<evidence type="ECO:0000256" key="5">
    <source>
        <dbReference type="NCBIfam" id="TIGR01378"/>
    </source>
</evidence>
<evidence type="ECO:0000313" key="7">
    <source>
        <dbReference type="EMBL" id="MBC5649709.1"/>
    </source>
</evidence>
<evidence type="ECO:0000256" key="1">
    <source>
        <dbReference type="ARBA" id="ARBA00022679"/>
    </source>
</evidence>
<dbReference type="InterPro" id="IPR053149">
    <property type="entry name" value="TPK"/>
</dbReference>
<dbReference type="RefSeq" id="WP_021926884.1">
    <property type="nucleotide sequence ID" value="NZ_JACOOT010000003.1"/>
</dbReference>
<dbReference type="SUPFAM" id="SSF63862">
    <property type="entry name" value="Thiamin pyrophosphokinase, substrate-binding domain"/>
    <property type="match status" value="1"/>
</dbReference>
<evidence type="ECO:0000259" key="6">
    <source>
        <dbReference type="SMART" id="SM00983"/>
    </source>
</evidence>
<dbReference type="GO" id="GO:0005524">
    <property type="term" value="F:ATP binding"/>
    <property type="evidence" value="ECO:0007669"/>
    <property type="project" value="UniProtKB-KW"/>
</dbReference>
<feature type="domain" description="Thiamin pyrophosphokinase thiamin-binding" evidence="6">
    <location>
        <begin position="150"/>
        <end position="217"/>
    </location>
</feature>
<dbReference type="PANTHER" id="PTHR41299:SF1">
    <property type="entry name" value="THIAMINE PYROPHOSPHOKINASE"/>
    <property type="match status" value="1"/>
</dbReference>
<dbReference type="Pfam" id="PF04263">
    <property type="entry name" value="TPK_catalytic"/>
    <property type="match status" value="1"/>
</dbReference>
<dbReference type="NCBIfam" id="TIGR01378">
    <property type="entry name" value="thi_PPkinase"/>
    <property type="match status" value="1"/>
</dbReference>
<dbReference type="AlphaFoldDB" id="A0A8I0AG68"/>
<comment type="caution">
    <text evidence="7">The sequence shown here is derived from an EMBL/GenBank/DDBJ whole genome shotgun (WGS) entry which is preliminary data.</text>
</comment>
<evidence type="ECO:0000256" key="4">
    <source>
        <dbReference type="ARBA" id="ARBA00022840"/>
    </source>
</evidence>
<keyword evidence="1 7" id="KW-0808">Transferase</keyword>
<protein>
    <recommendedName>
        <fullName evidence="5">Thiamine diphosphokinase</fullName>
        <ecNumber evidence="5">2.7.6.2</ecNumber>
    </recommendedName>
</protein>
<dbReference type="InterPro" id="IPR007371">
    <property type="entry name" value="TPK_catalytic"/>
</dbReference>
<sequence length="225" mass="24556">MTDTVIVSGGMIQKDFALDFLKKLQKENKDQKLQLVAADRGLDFFRETGLVPDLADGDFDSVSADGKAYLDSLTKTSIVQLQPEKDDTDTQSALNLAIKQGARSILILGATGGRLDHFLGNLGLLTLGKQKGVKVALADEQNYICLVESGTRLYKDRQFGKYVSFFPAGGAVEGLTLEGFKYTLAGYNLTVADSGLTVSNEIQEEEAVIRYQSGSLLMIMSRDRR</sequence>
<dbReference type="InterPro" id="IPR036371">
    <property type="entry name" value="TPK_B1-bd_sf"/>
</dbReference>
<dbReference type="Gene3D" id="3.40.50.10240">
    <property type="entry name" value="Thiamin pyrophosphokinase, catalytic domain"/>
    <property type="match status" value="1"/>
</dbReference>
<dbReference type="Pfam" id="PF04265">
    <property type="entry name" value="TPK_B1_binding"/>
    <property type="match status" value="1"/>
</dbReference>